<organism evidence="2 3">
    <name type="scientific">Trapa incisa</name>
    <dbReference type="NCBI Taxonomy" id="236973"/>
    <lineage>
        <taxon>Eukaryota</taxon>
        <taxon>Viridiplantae</taxon>
        <taxon>Streptophyta</taxon>
        <taxon>Embryophyta</taxon>
        <taxon>Tracheophyta</taxon>
        <taxon>Spermatophyta</taxon>
        <taxon>Magnoliopsida</taxon>
        <taxon>eudicotyledons</taxon>
        <taxon>Gunneridae</taxon>
        <taxon>Pentapetalae</taxon>
        <taxon>rosids</taxon>
        <taxon>malvids</taxon>
        <taxon>Myrtales</taxon>
        <taxon>Lythraceae</taxon>
        <taxon>Trapa</taxon>
    </lineage>
</organism>
<dbReference type="PANTHER" id="PTHR35490:SF2">
    <property type="entry name" value="BACTERIOPHAGE N4 ADSORPTION B PROTEIN"/>
    <property type="match status" value="1"/>
</dbReference>
<evidence type="ECO:0000313" key="3">
    <source>
        <dbReference type="Proteomes" id="UP001345219"/>
    </source>
</evidence>
<dbReference type="Proteomes" id="UP001345219">
    <property type="component" value="Chromosome 19"/>
</dbReference>
<keyword evidence="3" id="KW-1185">Reference proteome</keyword>
<sequence length="149" mass="16815">MFMGQPQFMNIISIPSLDDIPDVHPMPKHVRVNRDNGFYRVQSGTPRKGEAAKTKPRENENLNDDREKWKQAEEALHNMHNCSHNCWGRVREQLSLVGLSLIADPTVGTEHIGADSVEELSQQVYTARFVYEVVGRGIAKAEAETMVEA</sequence>
<comment type="caution">
    <text evidence="2">The sequence shown here is derived from an EMBL/GenBank/DDBJ whole genome shotgun (WGS) entry which is preliminary data.</text>
</comment>
<dbReference type="PANTHER" id="PTHR35490">
    <property type="entry name" value="BACTERIOPHAGE N4 ADSORPTION B PROTEIN"/>
    <property type="match status" value="1"/>
</dbReference>
<feature type="compositionally biased region" description="Basic and acidic residues" evidence="1">
    <location>
        <begin position="47"/>
        <end position="65"/>
    </location>
</feature>
<gene>
    <name evidence="2" type="ORF">SAY87_025397</name>
</gene>
<feature type="region of interest" description="Disordered" evidence="1">
    <location>
        <begin position="39"/>
        <end position="65"/>
    </location>
</feature>
<reference evidence="2 3" key="1">
    <citation type="journal article" date="2023" name="Hortic Res">
        <title>Pangenome of water caltrop reveals structural variations and asymmetric subgenome divergence after allopolyploidization.</title>
        <authorList>
            <person name="Zhang X."/>
            <person name="Chen Y."/>
            <person name="Wang L."/>
            <person name="Yuan Y."/>
            <person name="Fang M."/>
            <person name="Shi L."/>
            <person name="Lu R."/>
            <person name="Comes H.P."/>
            <person name="Ma Y."/>
            <person name="Chen Y."/>
            <person name="Huang G."/>
            <person name="Zhou Y."/>
            <person name="Zheng Z."/>
            <person name="Qiu Y."/>
        </authorList>
    </citation>
    <scope>NUCLEOTIDE SEQUENCE [LARGE SCALE GENOMIC DNA]</scope>
    <source>
        <tissue evidence="2">Roots</tissue>
    </source>
</reference>
<proteinExistence type="predicted"/>
<accession>A0AAN7GQP1</accession>
<evidence type="ECO:0000313" key="2">
    <source>
        <dbReference type="EMBL" id="KAK4741809.1"/>
    </source>
</evidence>
<dbReference type="EMBL" id="JAXIOK010000024">
    <property type="protein sequence ID" value="KAK4741809.1"/>
    <property type="molecule type" value="Genomic_DNA"/>
</dbReference>
<dbReference type="AlphaFoldDB" id="A0AAN7GQP1"/>
<name>A0AAN7GQP1_9MYRT</name>
<evidence type="ECO:0000256" key="1">
    <source>
        <dbReference type="SAM" id="MobiDB-lite"/>
    </source>
</evidence>
<protein>
    <submittedName>
        <fullName evidence="2">Uncharacterized protein</fullName>
    </submittedName>
</protein>